<dbReference type="InterPro" id="IPR011251">
    <property type="entry name" value="Luciferase-like_dom"/>
</dbReference>
<keyword evidence="2" id="KW-0288">FMN</keyword>
<name>A0A9X2VRV4_9PSEU</name>
<dbReference type="SUPFAM" id="SSF51679">
    <property type="entry name" value="Bacterial luciferase-like"/>
    <property type="match status" value="1"/>
</dbReference>
<feature type="domain" description="Luciferase-like" evidence="5">
    <location>
        <begin position="1"/>
        <end position="249"/>
    </location>
</feature>
<comment type="caution">
    <text evidence="6">The sequence shown here is derived from an EMBL/GenBank/DDBJ whole genome shotgun (WGS) entry which is preliminary data.</text>
</comment>
<keyword evidence="4" id="KW-0503">Monooxygenase</keyword>
<sequence length="283" mass="30701">MDFGVFGLSAKAATGPHATTRLARHVERLGYTSWWVGEHVVLPTNHESPPMAPTDPILDPLVHLAFVAAVAERLELGTGIVILPQRNPLVLAKQAASLDVLSGGRLHLGVASGYLEPEMTAVGVPMADRGRRTDEYIDAMTALWHAEKPEYHGKYVDFADVDAFPRPVGGPRILIGGHSPAAFRRAVARGHGWIGNGSSPADLSVHLEGLAKAATEVERPAALGPLEITFMPVDPVEVTEDDAKRYRDLGVDRLLIYPLPLEDLDDISALLERQVEVLHRVRP</sequence>
<gene>
    <name evidence="6" type="ORF">NZH93_32010</name>
</gene>
<keyword evidence="3" id="KW-0560">Oxidoreductase</keyword>
<dbReference type="PANTHER" id="PTHR42847">
    <property type="entry name" value="ALKANESULFONATE MONOOXYGENASE"/>
    <property type="match status" value="1"/>
</dbReference>
<dbReference type="InterPro" id="IPR050172">
    <property type="entry name" value="SsuD_RutA_monooxygenase"/>
</dbReference>
<dbReference type="PANTHER" id="PTHR42847:SF4">
    <property type="entry name" value="ALKANESULFONATE MONOOXYGENASE-RELATED"/>
    <property type="match status" value="1"/>
</dbReference>
<dbReference type="Gene3D" id="3.20.20.30">
    <property type="entry name" value="Luciferase-like domain"/>
    <property type="match status" value="1"/>
</dbReference>
<reference evidence="6" key="1">
    <citation type="submission" date="2022-08" db="EMBL/GenBank/DDBJ databases">
        <authorList>
            <person name="Tistechok S."/>
            <person name="Samborskyy M."/>
            <person name="Roman I."/>
        </authorList>
    </citation>
    <scope>NUCLEOTIDE SEQUENCE</scope>
    <source>
        <strain evidence="6">DSM 103496</strain>
    </source>
</reference>
<dbReference type="GO" id="GO:0008726">
    <property type="term" value="F:alkanesulfonate monooxygenase activity"/>
    <property type="evidence" value="ECO:0007669"/>
    <property type="project" value="TreeGrafter"/>
</dbReference>
<dbReference type="InterPro" id="IPR019921">
    <property type="entry name" value="Lucif-like_OxRdtase_Rv2161c"/>
</dbReference>
<dbReference type="RefSeq" id="WP_259626991.1">
    <property type="nucleotide sequence ID" value="NZ_JANYMP010000018.1"/>
</dbReference>
<dbReference type="Proteomes" id="UP001141259">
    <property type="component" value="Unassembled WGS sequence"/>
</dbReference>
<keyword evidence="1" id="KW-0285">Flavoprotein</keyword>
<dbReference type="NCBIfam" id="TIGR03619">
    <property type="entry name" value="F420_Rv2161c"/>
    <property type="match status" value="1"/>
</dbReference>
<evidence type="ECO:0000313" key="6">
    <source>
        <dbReference type="EMBL" id="MCS7481504.1"/>
    </source>
</evidence>
<accession>A0A9X2VRV4</accession>
<evidence type="ECO:0000256" key="1">
    <source>
        <dbReference type="ARBA" id="ARBA00022630"/>
    </source>
</evidence>
<dbReference type="Pfam" id="PF00296">
    <property type="entry name" value="Bac_luciferase"/>
    <property type="match status" value="1"/>
</dbReference>
<evidence type="ECO:0000256" key="3">
    <source>
        <dbReference type="ARBA" id="ARBA00023002"/>
    </source>
</evidence>
<evidence type="ECO:0000256" key="2">
    <source>
        <dbReference type="ARBA" id="ARBA00022643"/>
    </source>
</evidence>
<proteinExistence type="predicted"/>
<evidence type="ECO:0000259" key="5">
    <source>
        <dbReference type="Pfam" id="PF00296"/>
    </source>
</evidence>
<organism evidence="6 7">
    <name type="scientific">Umezawaea endophytica</name>
    <dbReference type="NCBI Taxonomy" id="1654476"/>
    <lineage>
        <taxon>Bacteria</taxon>
        <taxon>Bacillati</taxon>
        <taxon>Actinomycetota</taxon>
        <taxon>Actinomycetes</taxon>
        <taxon>Pseudonocardiales</taxon>
        <taxon>Pseudonocardiaceae</taxon>
        <taxon>Umezawaea</taxon>
    </lineage>
</organism>
<evidence type="ECO:0000256" key="4">
    <source>
        <dbReference type="ARBA" id="ARBA00023033"/>
    </source>
</evidence>
<dbReference type="AlphaFoldDB" id="A0A9X2VRV4"/>
<dbReference type="EMBL" id="JANYMP010000018">
    <property type="protein sequence ID" value="MCS7481504.1"/>
    <property type="molecule type" value="Genomic_DNA"/>
</dbReference>
<protein>
    <submittedName>
        <fullName evidence="6">LLM class F420-dependent oxidoreductase</fullName>
    </submittedName>
</protein>
<evidence type="ECO:0000313" key="7">
    <source>
        <dbReference type="Proteomes" id="UP001141259"/>
    </source>
</evidence>
<dbReference type="GO" id="GO:0046306">
    <property type="term" value="P:alkanesulfonate catabolic process"/>
    <property type="evidence" value="ECO:0007669"/>
    <property type="project" value="TreeGrafter"/>
</dbReference>
<dbReference type="InterPro" id="IPR036661">
    <property type="entry name" value="Luciferase-like_sf"/>
</dbReference>
<keyword evidence="7" id="KW-1185">Reference proteome</keyword>